<evidence type="ECO:0000256" key="1">
    <source>
        <dbReference type="SAM" id="MobiDB-lite"/>
    </source>
</evidence>
<feature type="compositionally biased region" description="Low complexity" evidence="1">
    <location>
        <begin position="83"/>
        <end position="96"/>
    </location>
</feature>
<dbReference type="InParanoid" id="A0A1E7ETA5"/>
<sequence>MECTFARIHLGNPIEIRYKLQQYGVPIELIPSTDTGNIKSVNLKQWMKLRIHLERERQKSAYYLSSSDNDSDNNGGRGGYDSGGVSSSLSTTSSSSSSIVTTATNIDISTIVECPLSNDVIFRRGKTLNFHPGNVKFQNLIESHIIHEHSIDPNTSLIRRKEIVTEVMNEVCNNSKSKTKSKNESESGHSGCGCGGYGVHYGGRFLTWNMEKQWWLVIHSDDDEIQKKIHYAFRDFKKKMLKTQQPTTTENGNTQQQKKRYHYKKSNNNNNNGNELTLSSSSSSSKGNSDDDNNNNNNNNGCNTIIPFLPSIINNNIGACGYFFSTDDSSYTCLR</sequence>
<feature type="region of interest" description="Disordered" evidence="1">
    <location>
        <begin position="264"/>
        <end position="298"/>
    </location>
</feature>
<organism evidence="2 3">
    <name type="scientific">Fragilariopsis cylindrus CCMP1102</name>
    <dbReference type="NCBI Taxonomy" id="635003"/>
    <lineage>
        <taxon>Eukaryota</taxon>
        <taxon>Sar</taxon>
        <taxon>Stramenopiles</taxon>
        <taxon>Ochrophyta</taxon>
        <taxon>Bacillariophyta</taxon>
        <taxon>Bacillariophyceae</taxon>
        <taxon>Bacillariophycidae</taxon>
        <taxon>Bacillariales</taxon>
        <taxon>Bacillariaceae</taxon>
        <taxon>Fragilariopsis</taxon>
    </lineage>
</organism>
<protein>
    <submittedName>
        <fullName evidence="2">Uncharacterized protein</fullName>
    </submittedName>
</protein>
<dbReference type="OrthoDB" id="52997at2759"/>
<feature type="region of interest" description="Disordered" evidence="1">
    <location>
        <begin position="63"/>
        <end position="96"/>
    </location>
</feature>
<feature type="compositionally biased region" description="Low complexity" evidence="1">
    <location>
        <begin position="65"/>
        <end position="74"/>
    </location>
</feature>
<dbReference type="AlphaFoldDB" id="A0A1E7ETA5"/>
<dbReference type="Proteomes" id="UP000095751">
    <property type="component" value="Unassembled WGS sequence"/>
</dbReference>
<feature type="compositionally biased region" description="Low complexity" evidence="1">
    <location>
        <begin position="266"/>
        <end position="287"/>
    </location>
</feature>
<dbReference type="EMBL" id="KV784377">
    <property type="protein sequence ID" value="OEU09099.1"/>
    <property type="molecule type" value="Genomic_DNA"/>
</dbReference>
<keyword evidence="3" id="KW-1185">Reference proteome</keyword>
<evidence type="ECO:0000313" key="2">
    <source>
        <dbReference type="EMBL" id="OEU09099.1"/>
    </source>
</evidence>
<proteinExistence type="predicted"/>
<dbReference type="KEGG" id="fcy:FRACYDRAFT_249012"/>
<evidence type="ECO:0000313" key="3">
    <source>
        <dbReference type="Proteomes" id="UP000095751"/>
    </source>
</evidence>
<reference evidence="2 3" key="1">
    <citation type="submission" date="2016-09" db="EMBL/GenBank/DDBJ databases">
        <title>Extensive genetic diversity and differential bi-allelic expression allows diatom success in the polar Southern Ocean.</title>
        <authorList>
            <consortium name="DOE Joint Genome Institute"/>
            <person name="Mock T."/>
            <person name="Otillar R.P."/>
            <person name="Strauss J."/>
            <person name="Dupont C."/>
            <person name="Frickenhaus S."/>
            <person name="Maumus F."/>
            <person name="Mcmullan M."/>
            <person name="Sanges R."/>
            <person name="Schmutz J."/>
            <person name="Toseland A."/>
            <person name="Valas R."/>
            <person name="Veluchamy A."/>
            <person name="Ward B.J."/>
            <person name="Allen A."/>
            <person name="Barry K."/>
            <person name="Falciatore A."/>
            <person name="Ferrante M."/>
            <person name="Fortunato A.E."/>
            <person name="Gloeckner G."/>
            <person name="Gruber A."/>
            <person name="Hipkin R."/>
            <person name="Janech M."/>
            <person name="Kroth P."/>
            <person name="Leese F."/>
            <person name="Lindquist E."/>
            <person name="Lyon B.R."/>
            <person name="Martin J."/>
            <person name="Mayer C."/>
            <person name="Parker M."/>
            <person name="Quesneville H."/>
            <person name="Raymond J."/>
            <person name="Uhlig C."/>
            <person name="Valentin K.U."/>
            <person name="Worden A.Z."/>
            <person name="Armbrust E.V."/>
            <person name="Bowler C."/>
            <person name="Green B."/>
            <person name="Moulton V."/>
            <person name="Van Oosterhout C."/>
            <person name="Grigoriev I."/>
        </authorList>
    </citation>
    <scope>NUCLEOTIDE SEQUENCE [LARGE SCALE GENOMIC DNA]</scope>
    <source>
        <strain evidence="2 3">CCMP1102</strain>
    </source>
</reference>
<accession>A0A1E7ETA5</accession>
<gene>
    <name evidence="2" type="ORF">FRACYDRAFT_249012</name>
</gene>
<name>A0A1E7ETA5_9STRA</name>